<dbReference type="Pfam" id="PF12599">
    <property type="entry name" value="DUF3768"/>
    <property type="match status" value="1"/>
</dbReference>
<comment type="caution">
    <text evidence="1">The sequence shown here is derived from an EMBL/GenBank/DDBJ whole genome shotgun (WGS) entry which is preliminary data.</text>
</comment>
<evidence type="ECO:0008006" key="3">
    <source>
        <dbReference type="Google" id="ProtNLM"/>
    </source>
</evidence>
<dbReference type="InterPro" id="IPR022243">
    <property type="entry name" value="DUF3768"/>
</dbReference>
<name>A0A2T4JP38_9RHOB</name>
<accession>A0A2T4JP38</accession>
<sequence>MTLQPLPADEDADVAAEEERARQAAMIAEQNDRFRKSFGADFAVPGRIVATPGVAALGYAARVALMGEVMRFDTFTEANDPHGQHDFGVVTVEGQRVYWKIDYYDPALAFGSNAPHDPAQTVRVMTLLLPSEY</sequence>
<dbReference type="OrthoDB" id="1495368at2"/>
<organism evidence="1 2">
    <name type="scientific">Cereibacter changlensis JA139</name>
    <dbReference type="NCBI Taxonomy" id="1188249"/>
    <lineage>
        <taxon>Bacteria</taxon>
        <taxon>Pseudomonadati</taxon>
        <taxon>Pseudomonadota</taxon>
        <taxon>Alphaproteobacteria</taxon>
        <taxon>Rhodobacterales</taxon>
        <taxon>Paracoccaceae</taxon>
        <taxon>Cereibacter</taxon>
    </lineage>
</organism>
<evidence type="ECO:0000313" key="2">
    <source>
        <dbReference type="Proteomes" id="UP000241010"/>
    </source>
</evidence>
<keyword evidence="2" id="KW-1185">Reference proteome</keyword>
<dbReference type="RefSeq" id="WP_107665836.1">
    <property type="nucleotide sequence ID" value="NZ_PZKG01000203.1"/>
</dbReference>
<proteinExistence type="predicted"/>
<reference evidence="1 2" key="1">
    <citation type="submission" date="2018-03" db="EMBL/GenBank/DDBJ databases">
        <title>Cereibacter changlensis.</title>
        <authorList>
            <person name="Meyer T.E."/>
            <person name="Miller S."/>
            <person name="Lodha T."/>
            <person name="Gandham S."/>
            <person name="Chintalapati S."/>
            <person name="Chintalapati V.R."/>
        </authorList>
    </citation>
    <scope>NUCLEOTIDE SEQUENCE [LARGE SCALE GENOMIC DNA]</scope>
    <source>
        <strain evidence="1 2">JA139</strain>
    </source>
</reference>
<dbReference type="EMBL" id="PZKG01000203">
    <property type="protein sequence ID" value="PTE19670.1"/>
    <property type="molecule type" value="Genomic_DNA"/>
</dbReference>
<protein>
    <recommendedName>
        <fullName evidence="3">DUF3768 domain-containing protein</fullName>
    </recommendedName>
</protein>
<evidence type="ECO:0000313" key="1">
    <source>
        <dbReference type="EMBL" id="PTE19670.1"/>
    </source>
</evidence>
<gene>
    <name evidence="1" type="ORF">C5F48_21670</name>
</gene>
<dbReference type="Proteomes" id="UP000241010">
    <property type="component" value="Unassembled WGS sequence"/>
</dbReference>
<dbReference type="AlphaFoldDB" id="A0A2T4JP38"/>